<dbReference type="GO" id="GO:0016747">
    <property type="term" value="F:acyltransferase activity, transferring groups other than amino-acyl groups"/>
    <property type="evidence" value="ECO:0007669"/>
    <property type="project" value="InterPro"/>
</dbReference>
<protein>
    <recommendedName>
        <fullName evidence="3">Nose resistant-to-fluoxetine protein N-terminal domain-containing protein</fullName>
    </recommendedName>
</protein>
<organism evidence="4 5">
    <name type="scientific">Megalurothrips usitatus</name>
    <name type="common">bean blossom thrips</name>
    <dbReference type="NCBI Taxonomy" id="439358"/>
    <lineage>
        <taxon>Eukaryota</taxon>
        <taxon>Metazoa</taxon>
        <taxon>Ecdysozoa</taxon>
        <taxon>Arthropoda</taxon>
        <taxon>Hexapoda</taxon>
        <taxon>Insecta</taxon>
        <taxon>Pterygota</taxon>
        <taxon>Neoptera</taxon>
        <taxon>Paraneoptera</taxon>
        <taxon>Thysanoptera</taxon>
        <taxon>Terebrantia</taxon>
        <taxon>Thripoidea</taxon>
        <taxon>Thripidae</taxon>
        <taxon>Megalurothrips</taxon>
    </lineage>
</organism>
<dbReference type="InterPro" id="IPR052728">
    <property type="entry name" value="O2_lipid_transport_reg"/>
</dbReference>
<feature type="transmembrane region" description="Helical" evidence="1">
    <location>
        <begin position="562"/>
        <end position="580"/>
    </location>
</feature>
<dbReference type="EMBL" id="JAPTSV010000007">
    <property type="protein sequence ID" value="KAJ1526305.1"/>
    <property type="molecule type" value="Genomic_DNA"/>
</dbReference>
<evidence type="ECO:0000256" key="1">
    <source>
        <dbReference type="SAM" id="Phobius"/>
    </source>
</evidence>
<feature type="chain" id="PRO_5043888431" description="Nose resistant-to-fluoxetine protein N-terminal domain-containing protein" evidence="2">
    <location>
        <begin position="33"/>
        <end position="733"/>
    </location>
</feature>
<evidence type="ECO:0000256" key="2">
    <source>
        <dbReference type="SAM" id="SignalP"/>
    </source>
</evidence>
<evidence type="ECO:0000259" key="3">
    <source>
        <dbReference type="SMART" id="SM00703"/>
    </source>
</evidence>
<feature type="transmembrane region" description="Helical" evidence="1">
    <location>
        <begin position="396"/>
        <end position="416"/>
    </location>
</feature>
<keyword evidence="1" id="KW-1133">Transmembrane helix</keyword>
<feature type="transmembrane region" description="Helical" evidence="1">
    <location>
        <begin position="486"/>
        <end position="505"/>
    </location>
</feature>
<reference evidence="4" key="1">
    <citation type="submission" date="2022-12" db="EMBL/GenBank/DDBJ databases">
        <title>Chromosome-level genome assembly of the bean flower thrips Megalurothrips usitatus.</title>
        <authorList>
            <person name="Ma L."/>
            <person name="Liu Q."/>
            <person name="Li H."/>
            <person name="Cai W."/>
        </authorList>
    </citation>
    <scope>NUCLEOTIDE SEQUENCE</scope>
    <source>
        <strain evidence="4">Cailab_2022a</strain>
    </source>
</reference>
<evidence type="ECO:0000313" key="5">
    <source>
        <dbReference type="Proteomes" id="UP001075354"/>
    </source>
</evidence>
<dbReference type="PANTHER" id="PTHR11161:SF4">
    <property type="entry name" value="DROP DEAD"/>
    <property type="match status" value="1"/>
</dbReference>
<sequence length="733" mass="79772">MGGPASLSRGSRVLLLAAVAALVVTTAPSVCAESHQIKKLVETPVRSSLLAQLSVAFPSVNASCQCSRQTQQVVRAALAGRLWALRWVDASARPPSGLLSGNVNQLGDYDECLGLDAGDAVAPEVSSALPRPSGHQTSYCLASVALDVPDDADSALGELSALLHSYTPFRSNFSDPGHRVPRFSAAYLGVCVPASCTPSEVQAGLEAVLNSVAGASEDGVSVRASVTPEMCRAKDQSPPAEGFGAWLARTTLWWTVAAVVLATFIDVVSLDGEGPENLLRYTNCLSMRQNWRRLVSTSDEQLAKGEVAVLHGVRGVNALGLLVAHKSVALLYEPYVNRTPAVAILGMSWSIVGRVAILYTDCFILLSGVLAAKAILRQLDRTGTVPLLRRLVDRYVRLTPLLAALIVLCTLVLPGLGGGPMWGMVVEPHAALCRRHWWRNVLYIHNYYGFEDMCLTHTHQLGIDMQLFLAAPLLVYPLWRWPRAGAALLSALAAWSTGLRYGVVLEHKLSTIVYFGMPVSQMFKTASLSYILPTHRLTVYIMGVALGYALHRVPASFRLSSTSASLGWAFFATLGLLPVFGPHHAGTPTYNYDALEAAQYAAFAPILWSAFVCWGVFAIARGSGGWLRDLMCWRGWAVFTRVAFALYLTQFPVFFYNVGSTRQAGFYTIRTLLNIGEFTVIFIISIILSLTFEMPFQELWKIFNKTTEGDTNKENRHIAPPPSDFNYRLACIS</sequence>
<feature type="transmembrane region" description="Helical" evidence="1">
    <location>
        <begin position="525"/>
        <end position="550"/>
    </location>
</feature>
<feature type="signal peptide" evidence="2">
    <location>
        <begin position="1"/>
        <end position="32"/>
    </location>
</feature>
<keyword evidence="2" id="KW-0732">Signal</keyword>
<feature type="domain" description="Nose resistant-to-fluoxetine protein N-terminal" evidence="3">
    <location>
        <begin position="63"/>
        <end position="222"/>
    </location>
</feature>
<dbReference type="AlphaFoldDB" id="A0AAV7XS65"/>
<feature type="transmembrane region" description="Helical" evidence="1">
    <location>
        <begin position="675"/>
        <end position="696"/>
    </location>
</feature>
<keyword evidence="1" id="KW-0472">Membrane</keyword>
<comment type="caution">
    <text evidence="4">The sequence shown here is derived from an EMBL/GenBank/DDBJ whole genome shotgun (WGS) entry which is preliminary data.</text>
</comment>
<feature type="transmembrane region" description="Helical" evidence="1">
    <location>
        <begin position="632"/>
        <end position="655"/>
    </location>
</feature>
<keyword evidence="1" id="KW-0812">Transmembrane</keyword>
<dbReference type="InterPro" id="IPR002656">
    <property type="entry name" value="Acyl_transf_3_dom"/>
</dbReference>
<keyword evidence="5" id="KW-1185">Reference proteome</keyword>
<dbReference type="Proteomes" id="UP001075354">
    <property type="component" value="Chromosome 7"/>
</dbReference>
<gene>
    <name evidence="4" type="ORF">ONE63_009456</name>
</gene>
<dbReference type="Pfam" id="PF01757">
    <property type="entry name" value="Acyl_transf_3"/>
    <property type="match status" value="1"/>
</dbReference>
<proteinExistence type="predicted"/>
<feature type="transmembrane region" description="Helical" evidence="1">
    <location>
        <begin position="356"/>
        <end position="376"/>
    </location>
</feature>
<feature type="transmembrane region" description="Helical" evidence="1">
    <location>
        <begin position="600"/>
        <end position="620"/>
    </location>
</feature>
<dbReference type="SMART" id="SM00703">
    <property type="entry name" value="NRF"/>
    <property type="match status" value="1"/>
</dbReference>
<dbReference type="PANTHER" id="PTHR11161">
    <property type="entry name" value="O-ACYLTRANSFERASE"/>
    <property type="match status" value="1"/>
</dbReference>
<dbReference type="Pfam" id="PF20146">
    <property type="entry name" value="NRF"/>
    <property type="match status" value="1"/>
</dbReference>
<dbReference type="InterPro" id="IPR006621">
    <property type="entry name" value="Nose-resist-to-fluoxetine_N"/>
</dbReference>
<name>A0AAV7XS65_9NEOP</name>
<accession>A0AAV7XS65</accession>
<evidence type="ECO:0000313" key="4">
    <source>
        <dbReference type="EMBL" id="KAJ1526305.1"/>
    </source>
</evidence>